<gene>
    <name evidence="2" type="ORF">D6C13_05620</name>
</gene>
<evidence type="ECO:0000313" key="2">
    <source>
        <dbReference type="EMBL" id="RJT46149.1"/>
    </source>
</evidence>
<dbReference type="InterPro" id="IPR036388">
    <property type="entry name" value="WH-like_DNA-bd_sf"/>
</dbReference>
<dbReference type="RefSeq" id="WP_120131833.1">
    <property type="nucleotide sequence ID" value="NZ_RAHH01000005.1"/>
</dbReference>
<dbReference type="SUPFAM" id="SSF46894">
    <property type="entry name" value="C-terminal effector domain of the bipartite response regulators"/>
    <property type="match status" value="1"/>
</dbReference>
<dbReference type="Gene3D" id="1.10.10.10">
    <property type="entry name" value="Winged helix-like DNA-binding domain superfamily/Winged helix DNA-binding domain"/>
    <property type="match status" value="1"/>
</dbReference>
<protein>
    <submittedName>
        <fullName evidence="2">Helix-turn-helix domain-containing protein</fullName>
    </submittedName>
</protein>
<dbReference type="EMBL" id="RAHH01000005">
    <property type="protein sequence ID" value="RJT46149.1"/>
    <property type="molecule type" value="Genomic_DNA"/>
</dbReference>
<feature type="transmembrane region" description="Helical" evidence="1">
    <location>
        <begin position="35"/>
        <end position="55"/>
    </location>
</feature>
<dbReference type="Proteomes" id="UP000284908">
    <property type="component" value="Unassembled WGS sequence"/>
</dbReference>
<accession>A0A419NCT2</accession>
<dbReference type="AlphaFoldDB" id="A0A419NCT2"/>
<sequence>MNYQLCGFLIGKEIHFDFEKQRLYRLPSSSFEKDITFATVFLNDTMLYFFLYLLLHARDREITKDEVMKILWEENNLTPSTQRLWQILKELNRKLTLLGLPDNFILNMKGRGYLIKYPDIKPIYTRKDEGIAWQE</sequence>
<dbReference type="OrthoDB" id="6485260at2"/>
<dbReference type="InterPro" id="IPR016032">
    <property type="entry name" value="Sig_transdc_resp-reg_C-effctor"/>
</dbReference>
<evidence type="ECO:0000256" key="1">
    <source>
        <dbReference type="SAM" id="Phobius"/>
    </source>
</evidence>
<keyword evidence="1" id="KW-0472">Membrane</keyword>
<reference evidence="2 3" key="1">
    <citation type="submission" date="2018-09" db="EMBL/GenBank/DDBJ databases">
        <authorList>
            <person name="Le Fleche-Mateos A."/>
        </authorList>
    </citation>
    <scope>NUCLEOTIDE SEQUENCE [LARGE SCALE GENOMIC DNA]</scope>
    <source>
        <strain evidence="2 3">DSM 27399</strain>
    </source>
</reference>
<comment type="caution">
    <text evidence="2">The sequence shown here is derived from an EMBL/GenBank/DDBJ whole genome shotgun (WGS) entry which is preliminary data.</text>
</comment>
<proteinExistence type="predicted"/>
<dbReference type="GO" id="GO:0006355">
    <property type="term" value="P:regulation of DNA-templated transcription"/>
    <property type="evidence" value="ECO:0007669"/>
    <property type="project" value="InterPro"/>
</dbReference>
<keyword evidence="1" id="KW-0812">Transmembrane</keyword>
<name>A0A419NCT2_9GAMM</name>
<dbReference type="GO" id="GO:0003677">
    <property type="term" value="F:DNA binding"/>
    <property type="evidence" value="ECO:0007669"/>
    <property type="project" value="InterPro"/>
</dbReference>
<evidence type="ECO:0000313" key="3">
    <source>
        <dbReference type="Proteomes" id="UP000284908"/>
    </source>
</evidence>
<keyword evidence="1" id="KW-1133">Transmembrane helix</keyword>
<organism evidence="2 3">
    <name type="scientific">Rahnella woolbedingensis</name>
    <dbReference type="NCBI Taxonomy" id="1510574"/>
    <lineage>
        <taxon>Bacteria</taxon>
        <taxon>Pseudomonadati</taxon>
        <taxon>Pseudomonadota</taxon>
        <taxon>Gammaproteobacteria</taxon>
        <taxon>Enterobacterales</taxon>
        <taxon>Yersiniaceae</taxon>
        <taxon>Rahnella</taxon>
    </lineage>
</organism>
<keyword evidence="3" id="KW-1185">Reference proteome</keyword>